<reference evidence="2 3" key="1">
    <citation type="submission" date="2018-08" db="EMBL/GenBank/DDBJ databases">
        <title>Genome and evolution of the arbuscular mycorrhizal fungus Diversispora epigaea (formerly Glomus versiforme) and its bacterial endosymbionts.</title>
        <authorList>
            <person name="Sun X."/>
            <person name="Fei Z."/>
            <person name="Harrison M."/>
        </authorList>
    </citation>
    <scope>NUCLEOTIDE SEQUENCE [LARGE SCALE GENOMIC DNA]</scope>
    <source>
        <strain evidence="2 3">IT104</strain>
    </source>
</reference>
<evidence type="ECO:0000256" key="1">
    <source>
        <dbReference type="SAM" id="Phobius"/>
    </source>
</evidence>
<protein>
    <submittedName>
        <fullName evidence="2">Uncharacterized protein</fullName>
    </submittedName>
</protein>
<feature type="transmembrane region" description="Helical" evidence="1">
    <location>
        <begin position="12"/>
        <end position="31"/>
    </location>
</feature>
<dbReference type="InterPro" id="IPR012337">
    <property type="entry name" value="RNaseH-like_sf"/>
</dbReference>
<comment type="caution">
    <text evidence="2">The sequence shown here is derived from an EMBL/GenBank/DDBJ whole genome shotgun (WGS) entry which is preliminary data.</text>
</comment>
<dbReference type="SUPFAM" id="SSF53098">
    <property type="entry name" value="Ribonuclease H-like"/>
    <property type="match status" value="1"/>
</dbReference>
<evidence type="ECO:0000313" key="3">
    <source>
        <dbReference type="Proteomes" id="UP000266861"/>
    </source>
</evidence>
<dbReference type="AlphaFoldDB" id="A0A397IK17"/>
<keyword evidence="1" id="KW-1133">Transmembrane helix</keyword>
<dbReference type="EMBL" id="PQFF01000187">
    <property type="protein sequence ID" value="RHZ76235.1"/>
    <property type="molecule type" value="Genomic_DNA"/>
</dbReference>
<gene>
    <name evidence="2" type="ORF">Glove_199g18</name>
</gene>
<evidence type="ECO:0000313" key="2">
    <source>
        <dbReference type="EMBL" id="RHZ76235.1"/>
    </source>
</evidence>
<keyword evidence="1" id="KW-0472">Membrane</keyword>
<keyword evidence="1" id="KW-0812">Transmembrane</keyword>
<keyword evidence="3" id="KW-1185">Reference proteome</keyword>
<dbReference type="Proteomes" id="UP000266861">
    <property type="component" value="Unassembled WGS sequence"/>
</dbReference>
<sequence length="428" mass="50393">MSHVHWKLPIKYLWLLDIIIGLPILLFFIKISKPRTHQLTKYIKVLGKQNSFNTYAACIGCIEKIDKDEISKNTFTNKKPQKNWKQRRKENSVKSFELSVLVLSSKHLSSIGTNEITSSFIHKFTKKEISKFEHFLLRMTVANALSKRKTLPNYISSEHERLISKIKGLIEEINYLDIKLNAIVSDKYPEIIFLPCIANQCQLAIGNLFKTSSILRTASSKVIMISAFFKNANDSYFIGKLRDIQKEFYHKYYSIMVPAETCWNSYYFCFKSLIRSKQALCNLAIHNNESLCEILLNNDWWEAIECLQNILLPYCGILNKLQCDKARPFEILHALGYLVHFWKQYSDQDLDHYDYCWNFEDFHQKVEPFNDETFEQFGDDIFKFWRYVEDNFKELAAVALKIFSICINAASMKQMWSYMGFLHTIRHN</sequence>
<organism evidence="2 3">
    <name type="scientific">Diversispora epigaea</name>
    <dbReference type="NCBI Taxonomy" id="1348612"/>
    <lineage>
        <taxon>Eukaryota</taxon>
        <taxon>Fungi</taxon>
        <taxon>Fungi incertae sedis</taxon>
        <taxon>Mucoromycota</taxon>
        <taxon>Glomeromycotina</taxon>
        <taxon>Glomeromycetes</taxon>
        <taxon>Diversisporales</taxon>
        <taxon>Diversisporaceae</taxon>
        <taxon>Diversispora</taxon>
    </lineage>
</organism>
<proteinExistence type="predicted"/>
<dbReference type="STRING" id="1348612.A0A397IK17"/>
<name>A0A397IK17_9GLOM</name>
<accession>A0A397IK17</accession>